<sequence length="67" mass="7125">MSQINLKPDALCPAHEFVRFEDDALWCSLLGSGIVSPVLPVLHGGHAGLVPYGPHAPFIDPKALVLP</sequence>
<name>A0ACC2IFX8_9PLEO</name>
<protein>
    <submittedName>
        <fullName evidence="1">Uncharacterized protein</fullName>
    </submittedName>
</protein>
<evidence type="ECO:0000313" key="1">
    <source>
        <dbReference type="EMBL" id="KAJ8114080.1"/>
    </source>
</evidence>
<dbReference type="Proteomes" id="UP001153331">
    <property type="component" value="Unassembled WGS sequence"/>
</dbReference>
<organism evidence="1 2">
    <name type="scientific">Boeremia exigua</name>
    <dbReference type="NCBI Taxonomy" id="749465"/>
    <lineage>
        <taxon>Eukaryota</taxon>
        <taxon>Fungi</taxon>
        <taxon>Dikarya</taxon>
        <taxon>Ascomycota</taxon>
        <taxon>Pezizomycotina</taxon>
        <taxon>Dothideomycetes</taxon>
        <taxon>Pleosporomycetidae</taxon>
        <taxon>Pleosporales</taxon>
        <taxon>Pleosporineae</taxon>
        <taxon>Didymellaceae</taxon>
        <taxon>Boeremia</taxon>
    </lineage>
</organism>
<accession>A0ACC2IFX8</accession>
<gene>
    <name evidence="1" type="ORF">OPT61_g3949</name>
</gene>
<reference evidence="1" key="1">
    <citation type="submission" date="2022-11" db="EMBL/GenBank/DDBJ databases">
        <title>Genome Sequence of Boeremia exigua.</title>
        <authorList>
            <person name="Buettner E."/>
        </authorList>
    </citation>
    <scope>NUCLEOTIDE SEQUENCE</scope>
    <source>
        <strain evidence="1">CU02</strain>
    </source>
</reference>
<dbReference type="EMBL" id="JAPHNI010000214">
    <property type="protein sequence ID" value="KAJ8114080.1"/>
    <property type="molecule type" value="Genomic_DNA"/>
</dbReference>
<proteinExistence type="predicted"/>
<comment type="caution">
    <text evidence="1">The sequence shown here is derived from an EMBL/GenBank/DDBJ whole genome shotgun (WGS) entry which is preliminary data.</text>
</comment>
<evidence type="ECO:0000313" key="2">
    <source>
        <dbReference type="Proteomes" id="UP001153331"/>
    </source>
</evidence>
<keyword evidence="2" id="KW-1185">Reference proteome</keyword>